<gene>
    <name evidence="5 8" type="primary">rpsB</name>
    <name evidence="8" type="ORF">H9897_00110</name>
</gene>
<dbReference type="Gene3D" id="1.10.287.610">
    <property type="entry name" value="Helix hairpin bin"/>
    <property type="match status" value="1"/>
</dbReference>
<evidence type="ECO:0000256" key="1">
    <source>
        <dbReference type="ARBA" id="ARBA00006242"/>
    </source>
</evidence>
<dbReference type="GO" id="GO:0006412">
    <property type="term" value="P:translation"/>
    <property type="evidence" value="ECO:0007669"/>
    <property type="project" value="UniProtKB-UniRule"/>
</dbReference>
<proteinExistence type="inferred from homology"/>
<reference evidence="8" key="2">
    <citation type="submission" date="2021-04" db="EMBL/GenBank/DDBJ databases">
        <authorList>
            <person name="Gilroy R."/>
        </authorList>
    </citation>
    <scope>NUCLEOTIDE SEQUENCE</scope>
    <source>
        <strain evidence="8">A5-1222</strain>
    </source>
</reference>
<dbReference type="GO" id="GO:0022627">
    <property type="term" value="C:cytosolic small ribosomal subunit"/>
    <property type="evidence" value="ECO:0007669"/>
    <property type="project" value="TreeGrafter"/>
</dbReference>
<keyword evidence="2 5" id="KW-0689">Ribosomal protein</keyword>
<feature type="compositionally biased region" description="Basic and acidic residues" evidence="7">
    <location>
        <begin position="308"/>
        <end position="325"/>
    </location>
</feature>
<dbReference type="GO" id="GO:0003735">
    <property type="term" value="F:structural constituent of ribosome"/>
    <property type="evidence" value="ECO:0007669"/>
    <property type="project" value="InterPro"/>
</dbReference>
<dbReference type="InterPro" id="IPR005706">
    <property type="entry name" value="Ribosomal_uS2_bac/mit/plastid"/>
</dbReference>
<accession>A0A9E2NXH4</accession>
<dbReference type="PANTHER" id="PTHR12534:SF0">
    <property type="entry name" value="SMALL RIBOSOMAL SUBUNIT PROTEIN US2M"/>
    <property type="match status" value="1"/>
</dbReference>
<keyword evidence="3 5" id="KW-0687">Ribonucleoprotein</keyword>
<dbReference type="Pfam" id="PF00318">
    <property type="entry name" value="Ribosomal_S2"/>
    <property type="match status" value="1"/>
</dbReference>
<evidence type="ECO:0000313" key="9">
    <source>
        <dbReference type="Proteomes" id="UP000824247"/>
    </source>
</evidence>
<feature type="region of interest" description="Disordered" evidence="7">
    <location>
        <begin position="290"/>
        <end position="325"/>
    </location>
</feature>
<evidence type="ECO:0000256" key="7">
    <source>
        <dbReference type="SAM" id="MobiDB-lite"/>
    </source>
</evidence>
<evidence type="ECO:0000313" key="8">
    <source>
        <dbReference type="EMBL" id="MBU3830554.1"/>
    </source>
</evidence>
<dbReference type="PROSITE" id="PS00963">
    <property type="entry name" value="RIBOSOMAL_S2_2"/>
    <property type="match status" value="1"/>
</dbReference>
<name>A0A9E2NXH4_9BACT</name>
<feature type="region of interest" description="Disordered" evidence="7">
    <location>
        <begin position="1"/>
        <end position="31"/>
    </location>
</feature>
<evidence type="ECO:0000256" key="2">
    <source>
        <dbReference type="ARBA" id="ARBA00022980"/>
    </source>
</evidence>
<dbReference type="SUPFAM" id="SSF52313">
    <property type="entry name" value="Ribosomal protein S2"/>
    <property type="match status" value="1"/>
</dbReference>
<evidence type="ECO:0000256" key="6">
    <source>
        <dbReference type="RuleBase" id="RU003631"/>
    </source>
</evidence>
<dbReference type="CDD" id="cd01425">
    <property type="entry name" value="RPS2"/>
    <property type="match status" value="1"/>
</dbReference>
<dbReference type="PRINTS" id="PR00395">
    <property type="entry name" value="RIBOSOMALS2"/>
</dbReference>
<dbReference type="InterPro" id="IPR018130">
    <property type="entry name" value="Ribosomal_uS2_CS"/>
</dbReference>
<dbReference type="AlphaFoldDB" id="A0A9E2NXH4"/>
<dbReference type="Proteomes" id="UP000824247">
    <property type="component" value="Unassembled WGS sequence"/>
</dbReference>
<dbReference type="HAMAP" id="MF_00291_B">
    <property type="entry name" value="Ribosomal_uS2_B"/>
    <property type="match status" value="1"/>
</dbReference>
<evidence type="ECO:0000256" key="4">
    <source>
        <dbReference type="ARBA" id="ARBA00035256"/>
    </source>
</evidence>
<protein>
    <recommendedName>
        <fullName evidence="4 5">Small ribosomal subunit protein uS2</fullName>
    </recommendedName>
</protein>
<dbReference type="EMBL" id="JAHLFM010000002">
    <property type="protein sequence ID" value="MBU3830554.1"/>
    <property type="molecule type" value="Genomic_DNA"/>
</dbReference>
<reference evidence="8" key="1">
    <citation type="journal article" date="2021" name="PeerJ">
        <title>Extensive microbial diversity within the chicken gut microbiome revealed by metagenomics and culture.</title>
        <authorList>
            <person name="Gilroy R."/>
            <person name="Ravi A."/>
            <person name="Getino M."/>
            <person name="Pursley I."/>
            <person name="Horton D.L."/>
            <person name="Alikhan N.F."/>
            <person name="Baker D."/>
            <person name="Gharbi K."/>
            <person name="Hall N."/>
            <person name="Watson M."/>
            <person name="Adriaenssens E.M."/>
            <person name="Foster-Nyarko E."/>
            <person name="Jarju S."/>
            <person name="Secka A."/>
            <person name="Antonio M."/>
            <person name="Oren A."/>
            <person name="Chaudhuri R.R."/>
            <person name="La Ragione R."/>
            <person name="Hildebrand F."/>
            <person name="Pallen M.J."/>
        </authorList>
    </citation>
    <scope>NUCLEOTIDE SEQUENCE</scope>
    <source>
        <strain evidence="8">A5-1222</strain>
    </source>
</reference>
<comment type="similarity">
    <text evidence="1 5 6">Belongs to the universal ribosomal protein uS2 family.</text>
</comment>
<comment type="caution">
    <text evidence="8">The sequence shown here is derived from an EMBL/GenBank/DDBJ whole genome shotgun (WGS) entry which is preliminary data.</text>
</comment>
<dbReference type="Gene3D" id="3.40.50.10490">
    <property type="entry name" value="Glucose-6-phosphate isomerase like protein, domain 1"/>
    <property type="match status" value="1"/>
</dbReference>
<evidence type="ECO:0000256" key="3">
    <source>
        <dbReference type="ARBA" id="ARBA00023274"/>
    </source>
</evidence>
<evidence type="ECO:0000256" key="5">
    <source>
        <dbReference type="HAMAP-Rule" id="MF_00291"/>
    </source>
</evidence>
<dbReference type="NCBIfam" id="TIGR01011">
    <property type="entry name" value="rpsB_bact"/>
    <property type="match status" value="1"/>
</dbReference>
<organism evidence="8 9">
    <name type="scientific">Candidatus Ureaplasma intestinipullorum</name>
    <dbReference type="NCBI Taxonomy" id="2838770"/>
    <lineage>
        <taxon>Bacteria</taxon>
        <taxon>Bacillati</taxon>
        <taxon>Mycoplasmatota</taxon>
        <taxon>Mycoplasmoidales</taxon>
        <taxon>Mycoplasmoidaceae</taxon>
        <taxon>Ureaplasma</taxon>
    </lineage>
</organism>
<dbReference type="PANTHER" id="PTHR12534">
    <property type="entry name" value="30S RIBOSOMAL PROTEIN S2 PROKARYOTIC AND ORGANELLAR"/>
    <property type="match status" value="1"/>
</dbReference>
<dbReference type="InterPro" id="IPR023591">
    <property type="entry name" value="Ribosomal_uS2_flav_dom_sf"/>
</dbReference>
<sequence length="325" mass="36390">MEKSAKLNEVESSVNTDANADAVKNTAATPADSVQNKANANSILKKMKQLVSASKLIEVGAHIGLNPRKWNPKMSPYIYAKRSNNLVIDVLKSLIYLNKAYSFIQELTKNGGRILIVGTNGKLIKDLIKDEAKRGQCYYITQRWLGGTLTNFKNISKSIKKLNDNIQLQKTGEIDKYTKKEQININKETEKLSKFYGGIRTMRKLPNAIIVLDPDHDKNAVAEARKLNIPVIALANTNADPNLIDYIIPINNHSIRSIALILGVLMDATCEVRNEPVKFVGKSDEEIVLPETQSKRRFNGEPMQKASVNHENKFSSKRNVTEETK</sequence>
<dbReference type="InterPro" id="IPR001865">
    <property type="entry name" value="Ribosomal_uS2"/>
</dbReference>